<comment type="subcellular location">
    <subcellularLocation>
        <location evidence="2">Endoplasmic reticulum membrane</location>
        <topology evidence="2">Multi-pass membrane protein</topology>
    </subcellularLocation>
    <subcellularLocation>
        <location evidence="1">Nucleus</location>
    </subcellularLocation>
</comment>
<evidence type="ECO:0000256" key="4">
    <source>
        <dbReference type="ARBA" id="ARBA00022824"/>
    </source>
</evidence>
<dbReference type="GO" id="GO:0000978">
    <property type="term" value="F:RNA polymerase II cis-regulatory region sequence-specific DNA binding"/>
    <property type="evidence" value="ECO:0007669"/>
    <property type="project" value="TreeGrafter"/>
</dbReference>
<feature type="domain" description="BHLH" evidence="12">
    <location>
        <begin position="204"/>
        <end position="254"/>
    </location>
</feature>
<organism evidence="13 14">
    <name type="scientific">Daphnia galeata</name>
    <dbReference type="NCBI Taxonomy" id="27404"/>
    <lineage>
        <taxon>Eukaryota</taxon>
        <taxon>Metazoa</taxon>
        <taxon>Ecdysozoa</taxon>
        <taxon>Arthropoda</taxon>
        <taxon>Crustacea</taxon>
        <taxon>Branchiopoda</taxon>
        <taxon>Diplostraca</taxon>
        <taxon>Cladocera</taxon>
        <taxon>Anomopoda</taxon>
        <taxon>Daphniidae</taxon>
        <taxon>Daphnia</taxon>
    </lineage>
</organism>
<evidence type="ECO:0000256" key="1">
    <source>
        <dbReference type="ARBA" id="ARBA00004123"/>
    </source>
</evidence>
<keyword evidence="7" id="KW-0238">DNA-binding</keyword>
<dbReference type="GO" id="GO:0005634">
    <property type="term" value="C:nucleus"/>
    <property type="evidence" value="ECO:0007669"/>
    <property type="project" value="UniProtKB-SubCell"/>
</dbReference>
<keyword evidence="4" id="KW-0256">Endoplasmic reticulum</keyword>
<keyword evidence="14" id="KW-1185">Reference proteome</keyword>
<evidence type="ECO:0000256" key="9">
    <source>
        <dbReference type="ARBA" id="ARBA00023163"/>
    </source>
</evidence>
<keyword evidence="5" id="KW-1133">Transmembrane helix</keyword>
<evidence type="ECO:0000313" key="14">
    <source>
        <dbReference type="Proteomes" id="UP000789390"/>
    </source>
</evidence>
<evidence type="ECO:0000256" key="8">
    <source>
        <dbReference type="ARBA" id="ARBA00023136"/>
    </source>
</evidence>
<proteinExistence type="predicted"/>
<dbReference type="OrthoDB" id="2133190at2759"/>
<feature type="region of interest" description="Disordered" evidence="11">
    <location>
        <begin position="187"/>
        <end position="209"/>
    </location>
</feature>
<dbReference type="AlphaFoldDB" id="A0A8J2RF17"/>
<reference evidence="13" key="1">
    <citation type="submission" date="2021-11" db="EMBL/GenBank/DDBJ databases">
        <authorList>
            <person name="Schell T."/>
        </authorList>
    </citation>
    <scope>NUCLEOTIDE SEQUENCE</scope>
    <source>
        <strain evidence="13">M5</strain>
    </source>
</reference>
<dbReference type="PANTHER" id="PTHR46062:SF1">
    <property type="entry name" value="LP12374P"/>
    <property type="match status" value="1"/>
</dbReference>
<sequence length="1009" mass="111239">MDTSNRADDMDLELNFPTDLGELFPHEDSELIDLAGEDLFSSFGPVSPPAHNFHQQKPVVLQPPPPPLATQPPIIPVSVVEVKPIQQRLLQTVPVTKIVPAVSSQPVLKQAPIQTKSVPQHIQPAQTVLVNKTNPQGTVGTPIRMDSNSLGVLILGNSFGYNSVVTVQPNGGLVNVNQSAVLGSTNMFNGNSNPPSPTDRPPVIKKSSHNAIERRYRNSINDKILELKNLIAGEEAKMSKSAILRKALEYVRYLQQMNQKLLKENMALKMASQKQTVNGLLTASMDSPPTDITPPGSLENSTLAESPPSSFGSGSPLTYAASSDDEFTIDGNMVSPGNVISQSMLDRSRIALCMMMLAVFAFNPFGKFLSHADSAVSHYNKPSGRVILEADPLDLGDDSGWFLSFAAVGINILVFLFVLLRTLVHGEPYIERQSKAASLYWRQRKQADCDMNNGNYVTAATHYRQALCALGRTVPVSKVDVVASVGWNCWRQLLHRFGFTRFLSGRVGKLFLNRDERRVAREFLAEAALCFHKLHQLHLSQQDVIDPNSHYWFERYRGLALALSATNLGEAAGPALSAMSKADIYIHLALRTKHSFSGRGFLCARFYLARARQICQALNGNAPPRLQWLCSPAGYRFFLSHHWEYDDCPSTLFTSLGNKSDPLAFTMQVYRQHVLQKALLTLVSPGRRVGDACDVEPSRRAQTGDALSYSQQLMENATAAVSPSNDSSFLPPSTIQGLGVGDEVAGWWAAVVAVASYWLLCEEDKAEQLHARVEAYPKMTQEDPLLEAVLGAYRARRLLLRGADPTSIIQQCSLAGCRLKESLQVSLHKSPQLMVQAAQLLVSDWLLETRTALWENDFEGHNMDVNYVAEPAVLLGFQEDLSSLKKLVQHLPSTLPRVFLHEATLRMMAGAAPDRTQQLLDRTLRYRQNKQSVICGSKGKNAFLDAGEREHATALYMACRHLPAPLLSSPGERAGMLIEAARTLERIGDKKRLQDCYTLMKAIGTSIST</sequence>
<dbReference type="SMART" id="SM00353">
    <property type="entry name" value="HLH"/>
    <property type="match status" value="1"/>
</dbReference>
<dbReference type="Pfam" id="PF00010">
    <property type="entry name" value="HLH"/>
    <property type="match status" value="1"/>
</dbReference>
<name>A0A8J2RF17_9CRUS</name>
<evidence type="ECO:0000256" key="6">
    <source>
        <dbReference type="ARBA" id="ARBA00023015"/>
    </source>
</evidence>
<dbReference type="EMBL" id="CAKKLH010000013">
    <property type="protein sequence ID" value="CAH0099016.1"/>
    <property type="molecule type" value="Genomic_DNA"/>
</dbReference>
<keyword evidence="3" id="KW-0812">Transmembrane</keyword>
<dbReference type="CDD" id="cd11394">
    <property type="entry name" value="bHLHzip_SREBP"/>
    <property type="match status" value="1"/>
</dbReference>
<evidence type="ECO:0000256" key="2">
    <source>
        <dbReference type="ARBA" id="ARBA00004477"/>
    </source>
</evidence>
<keyword evidence="8" id="KW-0472">Membrane</keyword>
<dbReference type="GO" id="GO:0046983">
    <property type="term" value="F:protein dimerization activity"/>
    <property type="evidence" value="ECO:0007669"/>
    <property type="project" value="InterPro"/>
</dbReference>
<evidence type="ECO:0000256" key="3">
    <source>
        <dbReference type="ARBA" id="ARBA00022692"/>
    </source>
</evidence>
<keyword evidence="6" id="KW-0805">Transcription regulation</keyword>
<dbReference type="SUPFAM" id="SSF47459">
    <property type="entry name" value="HLH, helix-loop-helix DNA-binding domain"/>
    <property type="match status" value="1"/>
</dbReference>
<dbReference type="GO" id="GO:0005789">
    <property type="term" value="C:endoplasmic reticulum membrane"/>
    <property type="evidence" value="ECO:0007669"/>
    <property type="project" value="UniProtKB-SubCell"/>
</dbReference>
<dbReference type="GO" id="GO:0000981">
    <property type="term" value="F:DNA-binding transcription factor activity, RNA polymerase II-specific"/>
    <property type="evidence" value="ECO:0007669"/>
    <property type="project" value="TreeGrafter"/>
</dbReference>
<dbReference type="Gene3D" id="4.10.280.10">
    <property type="entry name" value="Helix-loop-helix DNA-binding domain"/>
    <property type="match status" value="1"/>
</dbReference>
<feature type="region of interest" description="Disordered" evidence="11">
    <location>
        <begin position="281"/>
        <end position="315"/>
    </location>
</feature>
<evidence type="ECO:0000259" key="12">
    <source>
        <dbReference type="PROSITE" id="PS50888"/>
    </source>
</evidence>
<gene>
    <name evidence="13" type="ORF">DGAL_LOCUS1124</name>
</gene>
<protein>
    <recommendedName>
        <fullName evidence="12">BHLH domain-containing protein</fullName>
    </recommendedName>
</protein>
<keyword evidence="10" id="KW-0539">Nucleus</keyword>
<dbReference type="InterPro" id="IPR011598">
    <property type="entry name" value="bHLH_dom"/>
</dbReference>
<dbReference type="Proteomes" id="UP000789390">
    <property type="component" value="Unassembled WGS sequence"/>
</dbReference>
<comment type="caution">
    <text evidence="13">The sequence shown here is derived from an EMBL/GenBank/DDBJ whole genome shotgun (WGS) entry which is preliminary data.</text>
</comment>
<evidence type="ECO:0000256" key="10">
    <source>
        <dbReference type="ARBA" id="ARBA00023242"/>
    </source>
</evidence>
<evidence type="ECO:0000256" key="7">
    <source>
        <dbReference type="ARBA" id="ARBA00023125"/>
    </source>
</evidence>
<dbReference type="FunFam" id="4.10.280.10:FF:000098">
    <property type="entry name" value="Sterol regulatory element-binding protein"/>
    <property type="match status" value="1"/>
</dbReference>
<evidence type="ECO:0000313" key="13">
    <source>
        <dbReference type="EMBL" id="CAH0099016.1"/>
    </source>
</evidence>
<feature type="compositionally biased region" description="Low complexity" evidence="11">
    <location>
        <begin position="306"/>
        <end position="315"/>
    </location>
</feature>
<keyword evidence="9" id="KW-0804">Transcription</keyword>
<accession>A0A8J2RF17</accession>
<dbReference type="PANTHER" id="PTHR46062">
    <property type="entry name" value="STEROL REGULATORY ELEMENT-BINDING PROTEIN"/>
    <property type="match status" value="1"/>
</dbReference>
<dbReference type="InterPro" id="IPR036638">
    <property type="entry name" value="HLH_DNA-bd_sf"/>
</dbReference>
<evidence type="ECO:0000256" key="5">
    <source>
        <dbReference type="ARBA" id="ARBA00022989"/>
    </source>
</evidence>
<dbReference type="PROSITE" id="PS50888">
    <property type="entry name" value="BHLH"/>
    <property type="match status" value="1"/>
</dbReference>
<evidence type="ECO:0000256" key="11">
    <source>
        <dbReference type="SAM" id="MobiDB-lite"/>
    </source>
</evidence>